<reference evidence="14 15" key="1">
    <citation type="journal article" date="2008" name="Nature">
        <title>The Trichoplax genome and the nature of placozoans.</title>
        <authorList>
            <person name="Srivastava M."/>
            <person name="Begovic E."/>
            <person name="Chapman J."/>
            <person name="Putnam N.H."/>
            <person name="Hellsten U."/>
            <person name="Kawashima T."/>
            <person name="Kuo A."/>
            <person name="Mitros T."/>
            <person name="Salamov A."/>
            <person name="Carpenter M.L."/>
            <person name="Signorovitch A.Y."/>
            <person name="Moreno M.A."/>
            <person name="Kamm K."/>
            <person name="Grimwood J."/>
            <person name="Schmutz J."/>
            <person name="Shapiro H."/>
            <person name="Grigoriev I.V."/>
            <person name="Buss L.W."/>
            <person name="Schierwater B."/>
            <person name="Dellaporta S.L."/>
            <person name="Rokhsar D.S."/>
        </authorList>
    </citation>
    <scope>NUCLEOTIDE SEQUENCE [LARGE SCALE GENOMIC DNA]</scope>
    <source>
        <strain evidence="14 15">Grell-BS-1999</strain>
    </source>
</reference>
<evidence type="ECO:0000256" key="11">
    <source>
        <dbReference type="RuleBase" id="RU367150"/>
    </source>
</evidence>
<accession>B3RTA2</accession>
<dbReference type="GO" id="GO:0007059">
    <property type="term" value="P:chromosome segregation"/>
    <property type="evidence" value="ECO:0000318"/>
    <property type="project" value="GO_Central"/>
</dbReference>
<dbReference type="RefSeq" id="XP_002110653.1">
    <property type="nucleotide sequence ID" value="XM_002110617.1"/>
</dbReference>
<feature type="coiled-coil region" evidence="12">
    <location>
        <begin position="34"/>
        <end position="68"/>
    </location>
</feature>
<organism evidence="14 15">
    <name type="scientific">Trichoplax adhaerens</name>
    <name type="common">Trichoplax reptans</name>
    <dbReference type="NCBI Taxonomy" id="10228"/>
    <lineage>
        <taxon>Eukaryota</taxon>
        <taxon>Metazoa</taxon>
        <taxon>Placozoa</taxon>
        <taxon>Uniplacotomia</taxon>
        <taxon>Trichoplacea</taxon>
        <taxon>Trichoplacidae</taxon>
        <taxon>Trichoplax</taxon>
    </lineage>
</organism>
<evidence type="ECO:0000313" key="14">
    <source>
        <dbReference type="EMBL" id="EDV26657.1"/>
    </source>
</evidence>
<dbReference type="PANTHER" id="PTHR14281">
    <property type="entry name" value="KINETOCHORE PROTEIN SPC25-RELATED"/>
    <property type="match status" value="1"/>
</dbReference>
<dbReference type="PhylomeDB" id="B3RTA2"/>
<gene>
    <name evidence="14" type="ORF">TRIADDRAFT_54891</name>
</gene>
<keyword evidence="7 12" id="KW-0175">Coiled coil</keyword>
<dbReference type="Proteomes" id="UP000009022">
    <property type="component" value="Unassembled WGS sequence"/>
</dbReference>
<evidence type="ECO:0000256" key="1">
    <source>
        <dbReference type="ARBA" id="ARBA00004584"/>
    </source>
</evidence>
<dbReference type="STRING" id="10228.B3RTA2"/>
<dbReference type="InterPro" id="IPR045143">
    <property type="entry name" value="Spc25"/>
</dbReference>
<comment type="subunit">
    <text evidence="10">Component of the NDC80 complex, which is composed of ndc80, cdca1, spbc24 and spbc25. The NDC80 complex interacts with mis12 and zwint.</text>
</comment>
<dbReference type="CTD" id="6752402"/>
<protein>
    <recommendedName>
        <fullName evidence="3 11">Kinetochore protein SPC25</fullName>
    </recommendedName>
</protein>
<dbReference type="AlphaFoldDB" id="B3RTA2"/>
<sequence>MENATFQGIQASQLEYHLNLVKEKYRNEFLTPLNENLENSLEEADCQLENYKSLASDYNEIINDARRENLRRQREIKKQGRNKITHLNSKIYQEESNLQQVEVKNEQIQMRLKQVPTEIQEEKEQISSVREAAKITNVEFYAKAVKMFQERLGLKIEKTKDKKMKFIYTRIDPNDDQKEFCVSFGIDSLSKQYYVVESVPSVSGLQSLIDQINRSGNLRIFVKGVRSLFQEYVNNPVDRPQQL</sequence>
<comment type="similarity">
    <text evidence="2 11">Belongs to the SPC25 family.</text>
</comment>
<evidence type="ECO:0000256" key="3">
    <source>
        <dbReference type="ARBA" id="ARBA00013692"/>
    </source>
</evidence>
<keyword evidence="11" id="KW-0539">Nucleus</keyword>
<dbReference type="FunFam" id="3.30.457.50:FF:000001">
    <property type="entry name" value="Probable kinetochore protein spc25"/>
    <property type="match status" value="1"/>
</dbReference>
<dbReference type="CDD" id="cd23784">
    <property type="entry name" value="RWD_Spc25"/>
    <property type="match status" value="1"/>
</dbReference>
<dbReference type="eggNOG" id="KOG4657">
    <property type="taxonomic scope" value="Eukaryota"/>
</dbReference>
<evidence type="ECO:0000256" key="2">
    <source>
        <dbReference type="ARBA" id="ARBA00006379"/>
    </source>
</evidence>
<evidence type="ECO:0000256" key="5">
    <source>
        <dbReference type="ARBA" id="ARBA00022618"/>
    </source>
</evidence>
<proteinExistence type="inferred from homology"/>
<comment type="subcellular location">
    <subcellularLocation>
        <location evidence="1">Chromosome</location>
        <location evidence="1">Centromere</location>
    </subcellularLocation>
    <subcellularLocation>
        <location evidence="11">Nucleus</location>
    </subcellularLocation>
    <subcellularLocation>
        <location evidence="11">Chromosome</location>
        <location evidence="11">Centromere</location>
        <location evidence="11">Kinetochore</location>
    </subcellularLocation>
</comment>
<dbReference type="PANTHER" id="PTHR14281:SF0">
    <property type="entry name" value="KINETOCHORE PROTEIN SPC25"/>
    <property type="match status" value="1"/>
</dbReference>
<dbReference type="InParanoid" id="B3RTA2"/>
<evidence type="ECO:0000256" key="4">
    <source>
        <dbReference type="ARBA" id="ARBA00022454"/>
    </source>
</evidence>
<keyword evidence="8 11" id="KW-0131">Cell cycle</keyword>
<comment type="function">
    <text evidence="11">Acts as a component of the essential kinetochore-associated NDC80 complex, which is required for chromosome segregation and spindle checkpoint activity.</text>
</comment>
<dbReference type="GO" id="GO:0051301">
    <property type="term" value="P:cell division"/>
    <property type="evidence" value="ECO:0007669"/>
    <property type="project" value="UniProtKB-UniRule"/>
</dbReference>
<evidence type="ECO:0000256" key="8">
    <source>
        <dbReference type="ARBA" id="ARBA00023306"/>
    </source>
</evidence>
<keyword evidence="11" id="KW-0995">Kinetochore</keyword>
<dbReference type="OrthoDB" id="6353017at2759"/>
<dbReference type="Gene3D" id="3.30.457.50">
    <property type="entry name" value="Chromosome segregation protein Spc25"/>
    <property type="match status" value="1"/>
</dbReference>
<evidence type="ECO:0000313" key="15">
    <source>
        <dbReference type="Proteomes" id="UP000009022"/>
    </source>
</evidence>
<dbReference type="EMBL" id="DS985243">
    <property type="protein sequence ID" value="EDV26657.1"/>
    <property type="molecule type" value="Genomic_DNA"/>
</dbReference>
<dbReference type="GeneID" id="6752402"/>
<evidence type="ECO:0000256" key="10">
    <source>
        <dbReference type="ARBA" id="ARBA00065771"/>
    </source>
</evidence>
<evidence type="ECO:0000256" key="6">
    <source>
        <dbReference type="ARBA" id="ARBA00022776"/>
    </source>
</evidence>
<keyword evidence="15" id="KW-1185">Reference proteome</keyword>
<keyword evidence="5 11" id="KW-0132">Cell division</keyword>
<evidence type="ECO:0000256" key="7">
    <source>
        <dbReference type="ARBA" id="ARBA00023054"/>
    </source>
</evidence>
<keyword evidence="6 11" id="KW-0498">Mitosis</keyword>
<keyword evidence="9 11" id="KW-0137">Centromere</keyword>
<dbReference type="HOGENOM" id="CLU_1143856_0_0_1"/>
<dbReference type="GO" id="GO:0031262">
    <property type="term" value="C:Ndc80 complex"/>
    <property type="evidence" value="ECO:0000318"/>
    <property type="project" value="GO_Central"/>
</dbReference>
<dbReference type="InterPro" id="IPR013255">
    <property type="entry name" value="Spc25_C"/>
</dbReference>
<dbReference type="KEGG" id="tad:TRIADDRAFT_54891"/>
<evidence type="ECO:0000259" key="13">
    <source>
        <dbReference type="Pfam" id="PF08234"/>
    </source>
</evidence>
<evidence type="ECO:0000256" key="12">
    <source>
        <dbReference type="SAM" id="Coils"/>
    </source>
</evidence>
<dbReference type="Pfam" id="PF08234">
    <property type="entry name" value="Spindle_Spc25"/>
    <property type="match status" value="1"/>
</dbReference>
<name>B3RTA2_TRIAD</name>
<evidence type="ECO:0000256" key="9">
    <source>
        <dbReference type="ARBA" id="ARBA00023328"/>
    </source>
</evidence>
<dbReference type="GO" id="GO:0005634">
    <property type="term" value="C:nucleus"/>
    <property type="evidence" value="ECO:0007669"/>
    <property type="project" value="UniProtKB-SubCell"/>
</dbReference>
<feature type="domain" description="Chromosome segregation protein Spc25 C-terminal" evidence="13">
    <location>
        <begin position="159"/>
        <end position="230"/>
    </location>
</feature>
<keyword evidence="4 11" id="KW-0158">Chromosome</keyword>